<dbReference type="InterPro" id="IPR001296">
    <property type="entry name" value="Glyco_trans_1"/>
</dbReference>
<dbReference type="KEGG" id="cyn:Cyan7425_3726"/>
<feature type="region of interest" description="Disordered" evidence="1">
    <location>
        <begin position="446"/>
        <end position="465"/>
    </location>
</feature>
<dbReference type="STRING" id="395961.Cyan7425_3726"/>
<dbReference type="CAZy" id="GT4">
    <property type="family name" value="Glycosyltransferase Family 4"/>
</dbReference>
<dbReference type="EMBL" id="CP001344">
    <property type="protein sequence ID" value="ACL46045.1"/>
    <property type="molecule type" value="Genomic_DNA"/>
</dbReference>
<dbReference type="SUPFAM" id="SSF53756">
    <property type="entry name" value="UDP-Glycosyltransferase/glycogen phosphorylase"/>
    <property type="match status" value="1"/>
</dbReference>
<dbReference type="Pfam" id="PF00534">
    <property type="entry name" value="Glycos_transf_1"/>
    <property type="match status" value="1"/>
</dbReference>
<feature type="compositionally biased region" description="Polar residues" evidence="1">
    <location>
        <begin position="413"/>
        <end position="436"/>
    </location>
</feature>
<gene>
    <name evidence="3" type="ordered locus">Cyan7425_3726</name>
</gene>
<reference evidence="3" key="1">
    <citation type="submission" date="2009-01" db="EMBL/GenBank/DDBJ databases">
        <title>Complete sequence of chromosome Cyanothece sp. PCC 7425.</title>
        <authorList>
            <consortium name="US DOE Joint Genome Institute"/>
            <person name="Lucas S."/>
            <person name="Copeland A."/>
            <person name="Lapidus A."/>
            <person name="Glavina del Rio T."/>
            <person name="Dalin E."/>
            <person name="Tice H."/>
            <person name="Bruce D."/>
            <person name="Goodwin L."/>
            <person name="Pitluck S."/>
            <person name="Sims D."/>
            <person name="Meineke L."/>
            <person name="Brettin T."/>
            <person name="Detter J.C."/>
            <person name="Han C."/>
            <person name="Larimer F."/>
            <person name="Land M."/>
            <person name="Hauser L."/>
            <person name="Kyrpides N."/>
            <person name="Ovchinnikova G."/>
            <person name="Liberton M."/>
            <person name="Stoeckel J."/>
            <person name="Banerjee A."/>
            <person name="Singh A."/>
            <person name="Page L."/>
            <person name="Sato H."/>
            <person name="Zhao L."/>
            <person name="Sherman L."/>
            <person name="Pakrasi H."/>
            <person name="Richardson P."/>
        </authorList>
    </citation>
    <scope>NUCLEOTIDE SEQUENCE</scope>
    <source>
        <strain evidence="3">PCC 7425</strain>
    </source>
</reference>
<organism evidence="3">
    <name type="scientific">Cyanothece sp. (strain PCC 7425 / ATCC 29141)</name>
    <dbReference type="NCBI Taxonomy" id="395961"/>
    <lineage>
        <taxon>Bacteria</taxon>
        <taxon>Bacillati</taxon>
        <taxon>Cyanobacteriota</taxon>
        <taxon>Cyanophyceae</taxon>
        <taxon>Gomontiellales</taxon>
        <taxon>Cyanothecaceae</taxon>
        <taxon>Cyanothece</taxon>
    </lineage>
</organism>
<name>B8HSR2_CYAP4</name>
<proteinExistence type="predicted"/>
<evidence type="ECO:0000313" key="3">
    <source>
        <dbReference type="EMBL" id="ACL46045.1"/>
    </source>
</evidence>
<dbReference type="PANTHER" id="PTHR12526:SF627">
    <property type="entry name" value="D-RHAMNOSYLTRANSFERASE WBPZ"/>
    <property type="match status" value="1"/>
</dbReference>
<dbReference type="eggNOG" id="COG0438">
    <property type="taxonomic scope" value="Bacteria"/>
</dbReference>
<feature type="compositionally biased region" description="Basic and acidic residues" evidence="1">
    <location>
        <begin position="364"/>
        <end position="391"/>
    </location>
</feature>
<dbReference type="CDD" id="cd03801">
    <property type="entry name" value="GT4_PimA-like"/>
    <property type="match status" value="1"/>
</dbReference>
<evidence type="ECO:0000259" key="2">
    <source>
        <dbReference type="Pfam" id="PF00534"/>
    </source>
</evidence>
<sequence>MPPLRILTWHVHGSYLYYLVQCPHQFFLPIKPGYPEGYGGRLAGLAWPDNVHNIAAEQVKDQVFDCILFQSQKNYQVDQYEILSPSQQQLPRIYLEHDPPRQHPTDSRHPVDDPNVLLVHVTPFNQLMWDSGQTPTRVIEHGVIIPDRLHYRGELERGVVVVNGLRSRGRRLGADLFAQIQSQVPLDLIGMDSEQMGGLGNFPHDRLLEILCHYRFFFNPIRYTSLGLAVCEAMQVGLPIVGLATTELTTVVENGVSGYVDTNPAALLEVMNFLLDEPDEAHRWGAAARTYALERFSIHRFIRDWQQALALVTSTPTYPGTSTTHPGTSTTHPETPTEQAGTPTVHPGTPTIHLEKLSISQNKHLSEPEKHPIELGKHPTQLDRHLTEGDTHPMQTGTSATPPLKGAGDPLKQVSNPLASVSHSPEQVGDRQSQVTEPLKQVGALLSGVSHSLKQAGEPLRGGQS</sequence>
<dbReference type="AlphaFoldDB" id="B8HSR2"/>
<keyword evidence="3" id="KW-0808">Transferase</keyword>
<feature type="domain" description="Glycosyl transferase family 1" evidence="2">
    <location>
        <begin position="199"/>
        <end position="289"/>
    </location>
</feature>
<feature type="region of interest" description="Disordered" evidence="1">
    <location>
        <begin position="316"/>
        <end position="345"/>
    </location>
</feature>
<feature type="compositionally biased region" description="Low complexity" evidence="1">
    <location>
        <begin position="316"/>
        <end position="338"/>
    </location>
</feature>
<dbReference type="GO" id="GO:0016757">
    <property type="term" value="F:glycosyltransferase activity"/>
    <property type="evidence" value="ECO:0007669"/>
    <property type="project" value="InterPro"/>
</dbReference>
<dbReference type="PANTHER" id="PTHR12526">
    <property type="entry name" value="GLYCOSYLTRANSFERASE"/>
    <property type="match status" value="1"/>
</dbReference>
<dbReference type="HOGENOM" id="CLU_587565_0_0_3"/>
<accession>B8HSR2</accession>
<dbReference type="Gene3D" id="3.40.50.2000">
    <property type="entry name" value="Glycogen Phosphorylase B"/>
    <property type="match status" value="1"/>
</dbReference>
<feature type="region of interest" description="Disordered" evidence="1">
    <location>
        <begin position="363"/>
        <end position="438"/>
    </location>
</feature>
<dbReference type="OrthoDB" id="9794513at2"/>
<evidence type="ECO:0000256" key="1">
    <source>
        <dbReference type="SAM" id="MobiDB-lite"/>
    </source>
</evidence>
<protein>
    <submittedName>
        <fullName evidence="3">Glycosyl transferase group 1</fullName>
    </submittedName>
</protein>